<evidence type="ECO:0000313" key="1">
    <source>
        <dbReference type="EMBL" id="PSL29054.1"/>
    </source>
</evidence>
<reference evidence="1 2" key="1">
    <citation type="submission" date="2018-03" db="EMBL/GenBank/DDBJ databases">
        <title>Genomic Encyclopedia of Archaeal and Bacterial Type Strains, Phase II (KMG-II): from individual species to whole genera.</title>
        <authorList>
            <person name="Goeker M."/>
        </authorList>
    </citation>
    <scope>NUCLEOTIDE SEQUENCE [LARGE SCALE GENOMIC DNA]</scope>
    <source>
        <strain evidence="1 2">DSM 18107</strain>
    </source>
</reference>
<organism evidence="1 2">
    <name type="scientific">Chitinophaga ginsengisoli</name>
    <dbReference type="NCBI Taxonomy" id="363837"/>
    <lineage>
        <taxon>Bacteria</taxon>
        <taxon>Pseudomonadati</taxon>
        <taxon>Bacteroidota</taxon>
        <taxon>Chitinophagia</taxon>
        <taxon>Chitinophagales</taxon>
        <taxon>Chitinophagaceae</taxon>
        <taxon>Chitinophaga</taxon>
    </lineage>
</organism>
<accession>A0A2P8G509</accession>
<protein>
    <submittedName>
        <fullName evidence="1">Uncharacterized protein</fullName>
    </submittedName>
</protein>
<dbReference type="EMBL" id="PYGK01000007">
    <property type="protein sequence ID" value="PSL29054.1"/>
    <property type="molecule type" value="Genomic_DNA"/>
</dbReference>
<comment type="caution">
    <text evidence="1">The sequence shown here is derived from an EMBL/GenBank/DDBJ whole genome shotgun (WGS) entry which is preliminary data.</text>
</comment>
<proteinExistence type="predicted"/>
<sequence length="33" mass="3882">MQINTKYNIVKFLSIIWLIDKTKQASINKMKIG</sequence>
<gene>
    <name evidence="1" type="ORF">CLV42_107200</name>
</gene>
<name>A0A2P8G509_9BACT</name>
<dbReference type="Proteomes" id="UP000240978">
    <property type="component" value="Unassembled WGS sequence"/>
</dbReference>
<dbReference type="AlphaFoldDB" id="A0A2P8G509"/>
<keyword evidence="2" id="KW-1185">Reference proteome</keyword>
<evidence type="ECO:0000313" key="2">
    <source>
        <dbReference type="Proteomes" id="UP000240978"/>
    </source>
</evidence>